<dbReference type="Proteomes" id="UP001396898">
    <property type="component" value="Unassembled WGS sequence"/>
</dbReference>
<gene>
    <name evidence="1" type="ORF">PG991_000864</name>
</gene>
<reference evidence="1 2" key="1">
    <citation type="submission" date="2023-01" db="EMBL/GenBank/DDBJ databases">
        <title>Analysis of 21 Apiospora genomes using comparative genomics revels a genus with tremendous synthesis potential of carbohydrate active enzymes and secondary metabolites.</title>
        <authorList>
            <person name="Sorensen T."/>
        </authorList>
    </citation>
    <scope>NUCLEOTIDE SEQUENCE [LARGE SCALE GENOMIC DNA]</scope>
    <source>
        <strain evidence="1 2">CBS 20057</strain>
    </source>
</reference>
<evidence type="ECO:0000313" key="2">
    <source>
        <dbReference type="Proteomes" id="UP001396898"/>
    </source>
</evidence>
<comment type="caution">
    <text evidence="1">The sequence shown here is derived from an EMBL/GenBank/DDBJ whole genome shotgun (WGS) entry which is preliminary data.</text>
</comment>
<sequence length="188" mass="21436">MPAPGSTVEPTHTVRNRQYYKDAQGCDWTRRIHPKDGTCTDWEPYDPEPAPRTDLTDPVALSVVLQNQAPGEPRHWSLVVGVPSYPGLVYQVTGDATFMHYNHESDRNIWVEEETYTFYQVVRELDQAGQDRVRHVVDSTPPPQAESRRAVTENCQGWVVRVLRELQSHDVVNEDAVDKIEAMVEPVN</sequence>
<dbReference type="EMBL" id="JAQQWI010000002">
    <property type="protein sequence ID" value="KAK8037518.1"/>
    <property type="molecule type" value="Genomic_DNA"/>
</dbReference>
<dbReference type="InterPro" id="IPR046670">
    <property type="entry name" value="DUF6540"/>
</dbReference>
<organism evidence="1 2">
    <name type="scientific">Apiospora marii</name>
    <dbReference type="NCBI Taxonomy" id="335849"/>
    <lineage>
        <taxon>Eukaryota</taxon>
        <taxon>Fungi</taxon>
        <taxon>Dikarya</taxon>
        <taxon>Ascomycota</taxon>
        <taxon>Pezizomycotina</taxon>
        <taxon>Sordariomycetes</taxon>
        <taxon>Xylariomycetidae</taxon>
        <taxon>Amphisphaeriales</taxon>
        <taxon>Apiosporaceae</taxon>
        <taxon>Apiospora</taxon>
    </lineage>
</organism>
<name>A0ABR1SVH5_9PEZI</name>
<proteinExistence type="predicted"/>
<evidence type="ECO:0000313" key="1">
    <source>
        <dbReference type="EMBL" id="KAK8037518.1"/>
    </source>
</evidence>
<protein>
    <submittedName>
        <fullName evidence="1">Uncharacterized protein</fullName>
    </submittedName>
</protein>
<keyword evidence="2" id="KW-1185">Reference proteome</keyword>
<dbReference type="Pfam" id="PF20174">
    <property type="entry name" value="DUF6540"/>
    <property type="match status" value="1"/>
</dbReference>
<accession>A0ABR1SVH5</accession>